<protein>
    <submittedName>
        <fullName evidence="2">Uncharacterized protein</fullName>
    </submittedName>
</protein>
<feature type="transmembrane region" description="Helical" evidence="1">
    <location>
        <begin position="35"/>
        <end position="55"/>
    </location>
</feature>
<dbReference type="Proteomes" id="UP000320216">
    <property type="component" value="Chromosome"/>
</dbReference>
<reference evidence="2 3" key="1">
    <citation type="submission" date="2019-07" db="EMBL/GenBank/DDBJ databases">
        <title>Full genome sequence of Humibacter sp. WJ7-1.</title>
        <authorList>
            <person name="Im W.-T."/>
        </authorList>
    </citation>
    <scope>NUCLEOTIDE SEQUENCE [LARGE SCALE GENOMIC DNA]</scope>
    <source>
        <strain evidence="2 3">WJ7-1</strain>
    </source>
</reference>
<feature type="transmembrane region" description="Helical" evidence="1">
    <location>
        <begin position="12"/>
        <end position="29"/>
    </location>
</feature>
<name>A0A5B8M4C9_9MICO</name>
<feature type="transmembrane region" description="Helical" evidence="1">
    <location>
        <begin position="120"/>
        <end position="139"/>
    </location>
</feature>
<keyword evidence="1" id="KW-0812">Transmembrane</keyword>
<proteinExistence type="predicted"/>
<gene>
    <name evidence="2" type="ORF">FPZ11_10770</name>
</gene>
<evidence type="ECO:0000313" key="2">
    <source>
        <dbReference type="EMBL" id="QDZ15183.1"/>
    </source>
</evidence>
<dbReference type="EMBL" id="CP042305">
    <property type="protein sequence ID" value="QDZ15183.1"/>
    <property type="molecule type" value="Genomic_DNA"/>
</dbReference>
<evidence type="ECO:0000256" key="1">
    <source>
        <dbReference type="SAM" id="Phobius"/>
    </source>
</evidence>
<keyword evidence="1" id="KW-1133">Transmembrane helix</keyword>
<keyword evidence="3" id="KW-1185">Reference proteome</keyword>
<dbReference type="AlphaFoldDB" id="A0A5B8M4C9"/>
<dbReference type="KEGG" id="huw:FPZ11_10770"/>
<feature type="transmembrane region" description="Helical" evidence="1">
    <location>
        <begin position="67"/>
        <end position="89"/>
    </location>
</feature>
<dbReference type="RefSeq" id="WP_146320791.1">
    <property type="nucleotide sequence ID" value="NZ_CP042305.1"/>
</dbReference>
<keyword evidence="1" id="KW-0472">Membrane</keyword>
<sequence>MTARGIRTVRGTAAASFAVFVAALFHDAAGGGLPSALGVTLSLAFAVPLCIVLAGRRIALWRQAVSVAISQVLLHLMFGLGSSASGVTVNAPSGHTGMIHADMHVQLTAGHAMAMHDDDASMYLAHAAAALVTVVALRYGERTLQALAEFTALLVTAITRVRPVALEASARMPVQTRPVTLATPTRVLGALRHRGPPAAAFPA</sequence>
<organism evidence="2 3">
    <name type="scientific">Humibacter ginsenosidimutans</name>
    <dbReference type="NCBI Taxonomy" id="2599293"/>
    <lineage>
        <taxon>Bacteria</taxon>
        <taxon>Bacillati</taxon>
        <taxon>Actinomycetota</taxon>
        <taxon>Actinomycetes</taxon>
        <taxon>Micrococcales</taxon>
        <taxon>Microbacteriaceae</taxon>
        <taxon>Humibacter</taxon>
    </lineage>
</organism>
<dbReference type="OrthoDB" id="5125396at2"/>
<evidence type="ECO:0000313" key="3">
    <source>
        <dbReference type="Proteomes" id="UP000320216"/>
    </source>
</evidence>
<accession>A0A5B8M4C9</accession>